<keyword evidence="6 11" id="KW-0732">Signal</keyword>
<dbReference type="SUPFAM" id="SSF56935">
    <property type="entry name" value="Porins"/>
    <property type="match status" value="1"/>
</dbReference>
<keyword evidence="5" id="KW-0812">Transmembrane</keyword>
<evidence type="ECO:0000313" key="14">
    <source>
        <dbReference type="Proteomes" id="UP000594778"/>
    </source>
</evidence>
<feature type="signal peptide" evidence="11">
    <location>
        <begin position="1"/>
        <end position="22"/>
    </location>
</feature>
<evidence type="ECO:0000256" key="9">
    <source>
        <dbReference type="ARBA" id="ARBA00023136"/>
    </source>
</evidence>
<evidence type="ECO:0000256" key="7">
    <source>
        <dbReference type="ARBA" id="ARBA00023065"/>
    </source>
</evidence>
<dbReference type="EMBL" id="CP065668">
    <property type="protein sequence ID" value="QPS07766.1"/>
    <property type="molecule type" value="Genomic_DNA"/>
</dbReference>
<gene>
    <name evidence="13" type="ORF">I6G66_26415</name>
</gene>
<dbReference type="GO" id="GO:0009279">
    <property type="term" value="C:cell outer membrane"/>
    <property type="evidence" value="ECO:0007669"/>
    <property type="project" value="UniProtKB-SubCell"/>
</dbReference>
<feature type="domain" description="Porin" evidence="12">
    <location>
        <begin position="9"/>
        <end position="326"/>
    </location>
</feature>
<dbReference type="Proteomes" id="UP000594778">
    <property type="component" value="Chromosome"/>
</dbReference>
<accession>A0A7T2VY64</accession>
<feature type="chain" id="PRO_5032620171" evidence="11">
    <location>
        <begin position="23"/>
        <end position="343"/>
    </location>
</feature>
<dbReference type="CDD" id="cd00342">
    <property type="entry name" value="gram_neg_porins"/>
    <property type="match status" value="1"/>
</dbReference>
<evidence type="ECO:0000256" key="6">
    <source>
        <dbReference type="ARBA" id="ARBA00022729"/>
    </source>
</evidence>
<evidence type="ECO:0000256" key="11">
    <source>
        <dbReference type="SAM" id="SignalP"/>
    </source>
</evidence>
<dbReference type="InterPro" id="IPR023614">
    <property type="entry name" value="Porin_dom_sf"/>
</dbReference>
<keyword evidence="3" id="KW-0813">Transport</keyword>
<keyword evidence="8" id="KW-0626">Porin</keyword>
<dbReference type="AlphaFoldDB" id="A0A7T2VY64"/>
<dbReference type="PANTHER" id="PTHR34501:SF9">
    <property type="entry name" value="MAJOR OUTER MEMBRANE PROTEIN P.IA"/>
    <property type="match status" value="1"/>
</dbReference>
<dbReference type="GO" id="GO:0046930">
    <property type="term" value="C:pore complex"/>
    <property type="evidence" value="ECO:0007669"/>
    <property type="project" value="UniProtKB-KW"/>
</dbReference>
<protein>
    <submittedName>
        <fullName evidence="13">Porin</fullName>
    </submittedName>
</protein>
<evidence type="ECO:0000256" key="1">
    <source>
        <dbReference type="ARBA" id="ARBA00004571"/>
    </source>
</evidence>
<name>A0A7T2VY64_DELAC</name>
<dbReference type="InterPro" id="IPR033900">
    <property type="entry name" value="Gram_neg_porin_domain"/>
</dbReference>
<proteinExistence type="predicted"/>
<comment type="subunit">
    <text evidence="2">Homotrimer.</text>
</comment>
<dbReference type="InterPro" id="IPR050298">
    <property type="entry name" value="Gram-neg_bact_OMP"/>
</dbReference>
<dbReference type="GO" id="GO:0006811">
    <property type="term" value="P:monoatomic ion transport"/>
    <property type="evidence" value="ECO:0007669"/>
    <property type="project" value="UniProtKB-KW"/>
</dbReference>
<dbReference type="GO" id="GO:0015288">
    <property type="term" value="F:porin activity"/>
    <property type="evidence" value="ECO:0007669"/>
    <property type="project" value="UniProtKB-KW"/>
</dbReference>
<evidence type="ECO:0000313" key="13">
    <source>
        <dbReference type="EMBL" id="QPS07766.1"/>
    </source>
</evidence>
<dbReference type="PANTHER" id="PTHR34501">
    <property type="entry name" value="PROTEIN YDDL-RELATED"/>
    <property type="match status" value="1"/>
</dbReference>
<keyword evidence="4" id="KW-1134">Transmembrane beta strand</keyword>
<dbReference type="Pfam" id="PF13609">
    <property type="entry name" value="Porin_4"/>
    <property type="match status" value="1"/>
</dbReference>
<evidence type="ECO:0000256" key="10">
    <source>
        <dbReference type="ARBA" id="ARBA00023237"/>
    </source>
</evidence>
<keyword evidence="9" id="KW-0472">Membrane</keyword>
<evidence type="ECO:0000256" key="5">
    <source>
        <dbReference type="ARBA" id="ARBA00022692"/>
    </source>
</evidence>
<reference evidence="13 14" key="1">
    <citation type="submission" date="2020-12" db="EMBL/GenBank/DDBJ databases">
        <title>FDA dAtabase for Regulatory Grade micrObial Sequences (FDA-ARGOS): Supporting development and validation of Infectious Disease Dx tests.</title>
        <authorList>
            <person name="Sproer C."/>
            <person name="Gronow S."/>
            <person name="Severitt S."/>
            <person name="Schroder I."/>
            <person name="Tallon L."/>
            <person name="Sadzewicz L."/>
            <person name="Zhao X."/>
            <person name="Boylan J."/>
            <person name="Ott S."/>
            <person name="Bowen H."/>
            <person name="Vavikolanu K."/>
            <person name="Mehta A."/>
            <person name="Aluvathingal J."/>
            <person name="Nadendla S."/>
            <person name="Lowell S."/>
            <person name="Myers T."/>
            <person name="Yan Y."/>
            <person name="Sichtig H."/>
        </authorList>
    </citation>
    <scope>NUCLEOTIDE SEQUENCE [LARGE SCALE GENOMIC DNA]</scope>
    <source>
        <strain evidence="13 14">FDAARGOS_909</strain>
    </source>
</reference>
<dbReference type="RefSeq" id="WP_183020012.1">
    <property type="nucleotide sequence ID" value="NZ_CP065668.1"/>
</dbReference>
<dbReference type="Gene3D" id="2.40.160.10">
    <property type="entry name" value="Porin"/>
    <property type="match status" value="1"/>
</dbReference>
<keyword evidence="7" id="KW-0406">Ion transport</keyword>
<evidence type="ECO:0000256" key="4">
    <source>
        <dbReference type="ARBA" id="ARBA00022452"/>
    </source>
</evidence>
<organism evidence="13 14">
    <name type="scientific">Delftia acidovorans</name>
    <name type="common">Pseudomonas acidovorans</name>
    <name type="synonym">Comamonas acidovorans</name>
    <dbReference type="NCBI Taxonomy" id="80866"/>
    <lineage>
        <taxon>Bacteria</taxon>
        <taxon>Pseudomonadati</taxon>
        <taxon>Pseudomonadota</taxon>
        <taxon>Betaproteobacteria</taxon>
        <taxon>Burkholderiales</taxon>
        <taxon>Comamonadaceae</taxon>
        <taxon>Delftia</taxon>
    </lineage>
</organism>
<evidence type="ECO:0000259" key="12">
    <source>
        <dbReference type="Pfam" id="PF13609"/>
    </source>
</evidence>
<evidence type="ECO:0000256" key="8">
    <source>
        <dbReference type="ARBA" id="ARBA00023114"/>
    </source>
</evidence>
<evidence type="ECO:0000256" key="2">
    <source>
        <dbReference type="ARBA" id="ARBA00011233"/>
    </source>
</evidence>
<sequence length="343" mass="35985">MNSSTLISAALLCAVASPPASAQSSTQSSVEIYGKISMGFGRANPGTSSAANTGQGKPGASAMQQGQASLLGFRGREDLGDGLYARFKIEHRFSPDTGTPTFPTFWQGGSIVAIGHKRWGEVYLGRENTPAYNVAITADPTFWSYVSQLGAPYTYAGFNASAINNGGVLTSMDGTAIRHSNTVGYKSPSFGGFSGEFAVAAGEGNRKRVYGLNLQYRQGPVMAGLGFDGWDAHNRLYIASASYNFGVLRPIVSVGSAKGGAIATYAARSATFSVEAPLKGVGRAYGGIGRLDPAGTRNTSVKLFAGYEHSLSQRTSLYVNVGSAKTEMLTRATAWDIGMTHSF</sequence>
<comment type="subcellular location">
    <subcellularLocation>
        <location evidence="1">Cell outer membrane</location>
        <topology evidence="1">Multi-pass membrane protein</topology>
    </subcellularLocation>
</comment>
<keyword evidence="10" id="KW-0998">Cell outer membrane</keyword>
<evidence type="ECO:0000256" key="3">
    <source>
        <dbReference type="ARBA" id="ARBA00022448"/>
    </source>
</evidence>